<dbReference type="GO" id="GO:0016887">
    <property type="term" value="F:ATP hydrolysis activity"/>
    <property type="evidence" value="ECO:0007669"/>
    <property type="project" value="InterPro"/>
</dbReference>
<comment type="caution">
    <text evidence="2">The sequence shown here is derived from an EMBL/GenBank/DDBJ whole genome shotgun (WGS) entry which is preliminary data.</text>
</comment>
<gene>
    <name evidence="2" type="ORF">HMPREF9080_02892</name>
</gene>
<evidence type="ECO:0000259" key="1">
    <source>
        <dbReference type="Pfam" id="PF13476"/>
    </source>
</evidence>
<dbReference type="SUPFAM" id="SSF52540">
    <property type="entry name" value="P-loop containing nucleoside triphosphate hydrolases"/>
    <property type="match status" value="1"/>
</dbReference>
<dbReference type="Gene3D" id="3.40.50.300">
    <property type="entry name" value="P-loop containing nucleotide triphosphate hydrolases"/>
    <property type="match status" value="2"/>
</dbReference>
<dbReference type="GO" id="GO:0006302">
    <property type="term" value="P:double-strand break repair"/>
    <property type="evidence" value="ECO:0007669"/>
    <property type="project" value="InterPro"/>
</dbReference>
<reference evidence="2 3" key="1">
    <citation type="submission" date="2011-08" db="EMBL/GenBank/DDBJ databases">
        <authorList>
            <person name="Weinstock G."/>
            <person name="Sodergren E."/>
            <person name="Clifton S."/>
            <person name="Fulton L."/>
            <person name="Fulton B."/>
            <person name="Courtney L."/>
            <person name="Fronick C."/>
            <person name="Harrison M."/>
            <person name="Strong C."/>
            <person name="Farmer C."/>
            <person name="Delahaunty K."/>
            <person name="Markovic C."/>
            <person name="Hall O."/>
            <person name="Minx P."/>
            <person name="Tomlinson C."/>
            <person name="Mitreva M."/>
            <person name="Hou S."/>
            <person name="Chen J."/>
            <person name="Wollam A."/>
            <person name="Pepin K.H."/>
            <person name="Johnson M."/>
            <person name="Bhonagiri V."/>
            <person name="Zhang X."/>
            <person name="Suruliraj S."/>
            <person name="Warren W."/>
            <person name="Chinwalla A."/>
            <person name="Mardis E.R."/>
            <person name="Wilson R.K."/>
        </authorList>
    </citation>
    <scope>NUCLEOTIDE SEQUENCE [LARGE SCALE GENOMIC DNA]</scope>
    <source>
        <strain evidence="2 3">F0432</strain>
    </source>
</reference>
<evidence type="ECO:0000313" key="3">
    <source>
        <dbReference type="Proteomes" id="UP000004750"/>
    </source>
</evidence>
<dbReference type="Proteomes" id="UP000004750">
    <property type="component" value="Unassembled WGS sequence"/>
</dbReference>
<protein>
    <submittedName>
        <fullName evidence="2">RecF/RecN/SMC protein</fullName>
    </submittedName>
</protein>
<name>G9ZJC3_9GAMM</name>
<evidence type="ECO:0000313" key="2">
    <source>
        <dbReference type="EMBL" id="EHM50264.1"/>
    </source>
</evidence>
<dbReference type="GO" id="GO:0000731">
    <property type="term" value="P:DNA synthesis involved in DNA repair"/>
    <property type="evidence" value="ECO:0007669"/>
    <property type="project" value="TreeGrafter"/>
</dbReference>
<dbReference type="Pfam" id="PF13476">
    <property type="entry name" value="AAA_23"/>
    <property type="match status" value="1"/>
</dbReference>
<dbReference type="HOGENOM" id="CLU_033429_1_1_6"/>
<accession>G9ZJC3</accession>
<dbReference type="AlphaFoldDB" id="G9ZJC3"/>
<dbReference type="EMBL" id="AGCM01000184">
    <property type="protein sequence ID" value="EHM50264.1"/>
    <property type="molecule type" value="Genomic_DNA"/>
</dbReference>
<sequence length="443" mass="49317">MPDIAAVSGSRMHIHQLTLTGFRGAKNLTLHLHPGLNVFVGRNGAGKSTLLDAGAILLSWLANRIKTAGASGRQIAESDITNGQSVAKLALELSYRGEQTGWHLVKTRRGLQAVNKAGSSSLADLSKLAAAIQEEGIEEQALVRLPLFAYYPVNRAVLDIPLRNRERHDFNPLAAYESALTGAANFRTFFEWFREREDLENEIRRDLDRDSLGFFATEQTASFPDPQLQAVREALSKLMPEFKHLTVRRSPLRMEVEKNGSTLTINQLSDGEKCLMAMVGDMARRMAVANPHSSTPLTGDGIILIDEIDLHLHPAWQKMIVPKLTAVFPNCQFLISSHSPHVITQVRPESLFLLTMQDNELNYELAAESYGKTAERVLEDLMGLTTTRPEAVAQTLTEIYQDIDHGEYARAMQNIDNLGKEIGNDPDLFKAKMLIKRKELIGR</sequence>
<proteinExistence type="predicted"/>
<dbReference type="PANTHER" id="PTHR32182:SF23">
    <property type="entry name" value="ATP BINDING PROTEIN"/>
    <property type="match status" value="1"/>
</dbReference>
<feature type="domain" description="Rad50/SbcC-type AAA" evidence="1">
    <location>
        <begin position="16"/>
        <end position="239"/>
    </location>
</feature>
<organism evidence="2 3">
    <name type="scientific">Cardiobacterium valvarum F0432</name>
    <dbReference type="NCBI Taxonomy" id="797473"/>
    <lineage>
        <taxon>Bacteria</taxon>
        <taxon>Pseudomonadati</taxon>
        <taxon>Pseudomonadota</taxon>
        <taxon>Gammaproteobacteria</taxon>
        <taxon>Cardiobacteriales</taxon>
        <taxon>Cardiobacteriaceae</taxon>
        <taxon>Cardiobacterium</taxon>
    </lineage>
</organism>
<dbReference type="STRING" id="797473.HMPREF9080_02892"/>
<dbReference type="InterPro" id="IPR027417">
    <property type="entry name" value="P-loop_NTPase"/>
</dbReference>
<dbReference type="InterPro" id="IPR038729">
    <property type="entry name" value="Rad50/SbcC_AAA"/>
</dbReference>
<dbReference type="PANTHER" id="PTHR32182">
    <property type="entry name" value="DNA REPLICATION AND REPAIR PROTEIN RECF"/>
    <property type="match status" value="1"/>
</dbReference>